<accession>A0A6J7W6R9</accession>
<evidence type="ECO:0000313" key="1">
    <source>
        <dbReference type="EMBL" id="CAB5146840.1"/>
    </source>
</evidence>
<proteinExistence type="predicted"/>
<name>A0A6J7W6R9_9ZZZZ</name>
<dbReference type="EMBL" id="CAFBSA010000052">
    <property type="protein sequence ID" value="CAB5146840.1"/>
    <property type="molecule type" value="Genomic_DNA"/>
</dbReference>
<dbReference type="AlphaFoldDB" id="A0A6J7W6R9"/>
<protein>
    <submittedName>
        <fullName evidence="1">Unannotated protein</fullName>
    </submittedName>
</protein>
<sequence>MSLVLSISAASSALASGEIALVESIESRLLNETDISDAAIASLLSLSRRLVRS</sequence>
<reference evidence="1" key="1">
    <citation type="submission" date="2020-05" db="EMBL/GenBank/DDBJ databases">
        <authorList>
            <person name="Chiriac C."/>
            <person name="Salcher M."/>
            <person name="Ghai R."/>
            <person name="Kavagutti S V."/>
        </authorList>
    </citation>
    <scope>NUCLEOTIDE SEQUENCE</scope>
</reference>
<organism evidence="1">
    <name type="scientific">freshwater metagenome</name>
    <dbReference type="NCBI Taxonomy" id="449393"/>
    <lineage>
        <taxon>unclassified sequences</taxon>
        <taxon>metagenomes</taxon>
        <taxon>ecological metagenomes</taxon>
    </lineage>
</organism>
<gene>
    <name evidence="1" type="ORF">UFOPK4442_00390</name>
</gene>